<feature type="compositionally biased region" description="Basic and acidic residues" evidence="8">
    <location>
        <begin position="337"/>
        <end position="361"/>
    </location>
</feature>
<feature type="compositionally biased region" description="Basic and acidic residues" evidence="8">
    <location>
        <begin position="735"/>
        <end position="767"/>
    </location>
</feature>
<feature type="active site" description="Proton donor" evidence="4">
    <location>
        <position position="1426"/>
    </location>
</feature>
<dbReference type="InterPro" id="IPR003607">
    <property type="entry name" value="HD/PDEase_dom"/>
</dbReference>
<feature type="binding site" evidence="6">
    <location>
        <position position="1576"/>
    </location>
    <ligand>
        <name>Zn(2+)</name>
        <dbReference type="ChEBI" id="CHEBI:29105"/>
        <label>1</label>
    </ligand>
</feature>
<feature type="domain" description="PDEase" evidence="9">
    <location>
        <begin position="1338"/>
        <end position="1671"/>
    </location>
</feature>
<protein>
    <recommendedName>
        <fullName evidence="7">Phosphodiesterase</fullName>
        <ecNumber evidence="7">3.1.4.-</ecNumber>
    </recommendedName>
</protein>
<dbReference type="InterPro" id="IPR023174">
    <property type="entry name" value="PDEase_CS"/>
</dbReference>
<feature type="compositionally biased region" description="Polar residues" evidence="8">
    <location>
        <begin position="476"/>
        <end position="485"/>
    </location>
</feature>
<evidence type="ECO:0000256" key="3">
    <source>
        <dbReference type="ARBA" id="ARBA00022801"/>
    </source>
</evidence>
<comment type="caution">
    <text evidence="10">The sequence shown here is derived from an EMBL/GenBank/DDBJ whole genome shotgun (WGS) entry which is preliminary data.</text>
</comment>
<feature type="binding site" evidence="5">
    <location>
        <position position="1576"/>
    </location>
    <ligand>
        <name>AMP</name>
        <dbReference type="ChEBI" id="CHEBI:456215"/>
    </ligand>
</feature>
<dbReference type="PANTHER" id="PTHR11347">
    <property type="entry name" value="CYCLIC NUCLEOTIDE PHOSPHODIESTERASE"/>
    <property type="match status" value="1"/>
</dbReference>
<dbReference type="EMBL" id="JADGJW010000211">
    <property type="protein sequence ID" value="KAJ3221747.1"/>
    <property type="molecule type" value="Genomic_DNA"/>
</dbReference>
<evidence type="ECO:0000256" key="7">
    <source>
        <dbReference type="RuleBase" id="RU363067"/>
    </source>
</evidence>
<feature type="compositionally biased region" description="Polar residues" evidence="8">
    <location>
        <begin position="210"/>
        <end position="223"/>
    </location>
</feature>
<feature type="compositionally biased region" description="Basic residues" evidence="8">
    <location>
        <begin position="825"/>
        <end position="843"/>
    </location>
</feature>
<comment type="similarity">
    <text evidence="7">Belongs to the cyclic nucleotide phosphodiesterase family.</text>
</comment>
<feature type="binding site" evidence="5">
    <location>
        <position position="1467"/>
    </location>
    <ligand>
        <name>AMP</name>
        <dbReference type="ChEBI" id="CHEBI:456215"/>
    </ligand>
</feature>
<dbReference type="SMART" id="SM00471">
    <property type="entry name" value="HDc"/>
    <property type="match status" value="1"/>
</dbReference>
<evidence type="ECO:0000313" key="11">
    <source>
        <dbReference type="Proteomes" id="UP001211065"/>
    </source>
</evidence>
<dbReference type="PROSITE" id="PS00126">
    <property type="entry name" value="PDEASE_I_1"/>
    <property type="match status" value="1"/>
</dbReference>
<name>A0AAD5Y118_9FUNG</name>
<feature type="region of interest" description="Disordered" evidence="8">
    <location>
        <begin position="202"/>
        <end position="408"/>
    </location>
</feature>
<feature type="binding site" evidence="6">
    <location>
        <position position="1467"/>
    </location>
    <ligand>
        <name>Zn(2+)</name>
        <dbReference type="ChEBI" id="CHEBI:29105"/>
        <label>2</label>
    </ligand>
</feature>
<dbReference type="PROSITE" id="PS51845">
    <property type="entry name" value="PDEASE_I_2"/>
    <property type="match status" value="1"/>
</dbReference>
<evidence type="ECO:0000259" key="9">
    <source>
        <dbReference type="PROSITE" id="PS51845"/>
    </source>
</evidence>
<feature type="binding site" evidence="5">
    <location>
        <begin position="1426"/>
        <end position="1430"/>
    </location>
    <ligand>
        <name>AMP</name>
        <dbReference type="ChEBI" id="CHEBI:456215"/>
    </ligand>
</feature>
<reference evidence="10" key="1">
    <citation type="submission" date="2020-05" db="EMBL/GenBank/DDBJ databases">
        <title>Phylogenomic resolution of chytrid fungi.</title>
        <authorList>
            <person name="Stajich J.E."/>
            <person name="Amses K."/>
            <person name="Simmons R."/>
            <person name="Seto K."/>
            <person name="Myers J."/>
            <person name="Bonds A."/>
            <person name="Quandt C.A."/>
            <person name="Barry K."/>
            <person name="Liu P."/>
            <person name="Grigoriev I."/>
            <person name="Longcore J.E."/>
            <person name="James T.Y."/>
        </authorList>
    </citation>
    <scope>NUCLEOTIDE SEQUENCE</scope>
    <source>
        <strain evidence="10">JEL0476</strain>
    </source>
</reference>
<evidence type="ECO:0000256" key="6">
    <source>
        <dbReference type="PIRSR" id="PIRSR623088-3"/>
    </source>
</evidence>
<dbReference type="GO" id="GO:0046872">
    <property type="term" value="F:metal ion binding"/>
    <property type="evidence" value="ECO:0007669"/>
    <property type="project" value="UniProtKB-KW"/>
</dbReference>
<proteinExistence type="inferred from homology"/>
<feature type="binding site" evidence="6">
    <location>
        <position position="1466"/>
    </location>
    <ligand>
        <name>Zn(2+)</name>
        <dbReference type="ChEBI" id="CHEBI:29105"/>
        <label>1</label>
    </ligand>
</feature>
<feature type="region of interest" description="Disordered" evidence="8">
    <location>
        <begin position="441"/>
        <end position="868"/>
    </location>
</feature>
<feature type="compositionally biased region" description="Basic and acidic residues" evidence="8">
    <location>
        <begin position="486"/>
        <end position="502"/>
    </location>
</feature>
<comment type="cofactor">
    <cofactor evidence="7">
        <name>a divalent metal cation</name>
        <dbReference type="ChEBI" id="CHEBI:60240"/>
    </cofactor>
    <text evidence="7">Binds 2 divalent metal cations per subunit. Site 1 may preferentially bind zinc ions, while site 2 has a preference for magnesium and/or manganese ions.</text>
</comment>
<dbReference type="EC" id="3.1.4.-" evidence="7"/>
<organism evidence="10 11">
    <name type="scientific">Clydaea vesicula</name>
    <dbReference type="NCBI Taxonomy" id="447962"/>
    <lineage>
        <taxon>Eukaryota</taxon>
        <taxon>Fungi</taxon>
        <taxon>Fungi incertae sedis</taxon>
        <taxon>Chytridiomycota</taxon>
        <taxon>Chytridiomycota incertae sedis</taxon>
        <taxon>Chytridiomycetes</taxon>
        <taxon>Lobulomycetales</taxon>
        <taxon>Lobulomycetaceae</taxon>
        <taxon>Clydaea</taxon>
    </lineage>
</organism>
<evidence type="ECO:0000256" key="1">
    <source>
        <dbReference type="ARBA" id="ARBA00022535"/>
    </source>
</evidence>
<evidence type="ECO:0000256" key="5">
    <source>
        <dbReference type="PIRSR" id="PIRSR623088-2"/>
    </source>
</evidence>
<dbReference type="SUPFAM" id="SSF109604">
    <property type="entry name" value="HD-domain/PDEase-like"/>
    <property type="match status" value="1"/>
</dbReference>
<gene>
    <name evidence="10" type="primary">PDE9A_2</name>
    <name evidence="10" type="ORF">HK099_003167</name>
</gene>
<dbReference type="FunFam" id="1.10.1300.10:FF:000006">
    <property type="entry name" value="Phosphodiesterase 9A"/>
    <property type="match status" value="1"/>
</dbReference>
<feature type="compositionally biased region" description="Basic and acidic residues" evidence="8">
    <location>
        <begin position="375"/>
        <end position="388"/>
    </location>
</feature>
<keyword evidence="3 7" id="KW-0378">Hydrolase</keyword>
<keyword evidence="1" id="KW-0140">cGMP</keyword>
<dbReference type="GO" id="GO:0004114">
    <property type="term" value="F:3',5'-cyclic-nucleotide phosphodiesterase activity"/>
    <property type="evidence" value="ECO:0007669"/>
    <property type="project" value="InterPro"/>
</dbReference>
<dbReference type="GO" id="GO:0007165">
    <property type="term" value="P:signal transduction"/>
    <property type="evidence" value="ECO:0007669"/>
    <property type="project" value="InterPro"/>
</dbReference>
<feature type="compositionally biased region" description="Basic and acidic residues" evidence="8">
    <location>
        <begin position="513"/>
        <end position="671"/>
    </location>
</feature>
<feature type="binding site" evidence="6">
    <location>
        <position position="1430"/>
    </location>
    <ligand>
        <name>Zn(2+)</name>
        <dbReference type="ChEBI" id="CHEBI:29105"/>
        <label>1</label>
    </ligand>
</feature>
<evidence type="ECO:0000256" key="8">
    <source>
        <dbReference type="SAM" id="MobiDB-lite"/>
    </source>
</evidence>
<dbReference type="PRINTS" id="PR00387">
    <property type="entry name" value="PDIESTERASE1"/>
</dbReference>
<dbReference type="InterPro" id="IPR036971">
    <property type="entry name" value="PDEase_catalytic_dom_sf"/>
</dbReference>
<dbReference type="Pfam" id="PF00233">
    <property type="entry name" value="PDEase_I"/>
    <property type="match status" value="1"/>
</dbReference>
<accession>A0AAD5Y118</accession>
<feature type="binding site" evidence="5">
    <location>
        <position position="1627"/>
    </location>
    <ligand>
        <name>AMP</name>
        <dbReference type="ChEBI" id="CHEBI:456215"/>
    </ligand>
</feature>
<dbReference type="InterPro" id="IPR002073">
    <property type="entry name" value="PDEase_catalytic_dom"/>
</dbReference>
<sequence length="1673" mass="191028">MSTTLKSPPMENPSVASILTYEGILSIPNADEFVDGFSGVLKTYFPNNVHEYGTLLPPDLRQHNYNGRHVTPQVWKDEFKGGQHPNAYEKSYINSSLKTAHTNFDKSKRSSTSSNATVEKSKEISNKINDKKSIETSIKIVKEISKVDKSSISTDAKKKNNLFSKILEIPFFMNLPLPIPNDISKEKLLSGTVIKKKSNLKSSSLNSISGNSTTPFITNTTPNAAKVTSEKKTSSMETLINKRKQRKEFYDSEENKRAETGRGKTGEKSAVKRKYVDSESSDSEAVEYKQTKKASKKPLKLSKVNDKEKHLITFSLPDSFSQKDPIPPDSDLISPVSDKDTIDADKKLVSKKENRKEEKNSGDNSKNVGPSGPGEKVEIDMIKTKSIETPHISKSSSKIVNETEDGKLNEKELYSTSVLSSKKEVSTKSKNFSKNTLLDLKIADKNSGSPKSSLKKELLRGSVSPPNSEVKRQDTQTKSTSGSIKQKSEKSSAVLKKSDIKKSRNKTSPTSKKLFEEKSDDTNGKEMHKDKEVGEKDRAEDDEDGRREFGKEKEEREKERTKEKEEREKERAKEKEEREKDRVRAKDKDEGEKDRVRTKEEGEKDRVRTKDKEEGEKDRVRTKDKEEGEKDRVRTKDKEEGEKDRIRAKDKEEEDRSRNSKSSKSENRKEGSGSATVSSAKEKESVKSSSGKRKPSPSNSDRGESKRKRNEENQRRPSELSSRRSHSPPSKRYSSRRDSDRRSRSPERRSRDERGRYDRSRSRDRERRRSNRSGSKDNLASPRYNGDSRSRKDEKRDSDRKRRDGDDRREYSSSRRDSVTETGGRRSHSKDSRRKSSSPKKKSSPASTKKQNFIRPGPVSSTPEKVSITSNTLPKSVLKLTDYIARKNDGTPPPPPPLSKTLLSTSVTGKNLISTPTPTTVVSILVNSQAVNSPSTPVSTPSQPTAYFISKKLLPIFPQFLEESLPELHLDFQSTARLHKRLGDGLKKENPGNVKKTKEALCHQAACSIYYLKHFFILEQRGLQDIKKRERVMKDFSHPFYSSSTTFVYDRISELRKYKLYGIASVLLQLLALVEEKAVFWKELEIERLSHNHFLNPISSGEKEVQTMMTLMQENRINILRHHSIQRLKSDALSLLTANYSEKIREKYKVIECSPRLNLDEAMKKAVGLVEEFAAENEFSQFCFLKPKPPIQQSNSGNDKSETLMIDPRSSLKEVQGLLRAAAKLNETTSDSLVFKLYNQQGMLIPIGPHIPPNQPNEVYHLKINYAKKLREEALKQTETSATENYKTKEVLDEINEIAEKFQILKAKSEIECKQNVVSVKNEFERIINKPALKRIDDLMQEPSAKQDIFLSQEIEDTLNLSESDLKDLQTTRFDVWKYKTVDEIILILEEIFKNFDLLNIFKIERKTLHQFLRCVSLVYNKNPFHNFRHCLCVTQMMYAILHESEFYKKFSNLEKLTLIISCIGHDLDHPGYNNAYQVNAGTELAIIYNDCSPLENHHTAVLFSILKHDEMNIVKNLSDANSKEFRKDAVNLILATDMGKHGEITSKFKALIESFKIEDENHRKLLLQMIIKCADISNEVRPKVISEPWVDMLLEEFFQQSDKEKSEGLPTAPFMDRQRVTKPSAQVGFIGFVMIPLFELVAKVLPNIDTKFIVPIKEAHQYYKNLLENEKK</sequence>
<keyword evidence="2 6" id="KW-0479">Metal-binding</keyword>
<dbReference type="Gene3D" id="1.10.1300.10">
    <property type="entry name" value="3'5'-cyclic nucleotide phosphodiesterase, catalytic domain"/>
    <property type="match status" value="1"/>
</dbReference>
<feature type="binding site" evidence="6">
    <location>
        <position position="1467"/>
    </location>
    <ligand>
        <name>Zn(2+)</name>
        <dbReference type="ChEBI" id="CHEBI:29105"/>
        <label>1</label>
    </ligand>
</feature>
<dbReference type="Proteomes" id="UP001211065">
    <property type="component" value="Unassembled WGS sequence"/>
</dbReference>
<feature type="compositionally biased region" description="Basic residues" evidence="8">
    <location>
        <begin position="291"/>
        <end position="300"/>
    </location>
</feature>
<dbReference type="CDD" id="cd00077">
    <property type="entry name" value="HDc"/>
    <property type="match status" value="1"/>
</dbReference>
<feature type="compositionally biased region" description="Basic and acidic residues" evidence="8">
    <location>
        <begin position="247"/>
        <end position="277"/>
    </location>
</feature>
<feature type="compositionally biased region" description="Basic and acidic residues" evidence="8">
    <location>
        <begin position="701"/>
        <end position="722"/>
    </location>
</feature>
<keyword evidence="11" id="KW-1185">Reference proteome</keyword>
<dbReference type="InterPro" id="IPR023088">
    <property type="entry name" value="PDEase"/>
</dbReference>
<feature type="compositionally biased region" description="Basic and acidic residues" evidence="8">
    <location>
        <begin position="786"/>
        <end position="819"/>
    </location>
</feature>
<evidence type="ECO:0000256" key="2">
    <source>
        <dbReference type="ARBA" id="ARBA00022723"/>
    </source>
</evidence>
<evidence type="ECO:0000256" key="4">
    <source>
        <dbReference type="PIRSR" id="PIRSR623088-1"/>
    </source>
</evidence>
<feature type="compositionally biased region" description="Polar residues" evidence="8">
    <location>
        <begin position="859"/>
        <end position="868"/>
    </location>
</feature>
<evidence type="ECO:0000313" key="10">
    <source>
        <dbReference type="EMBL" id="KAJ3221747.1"/>
    </source>
</evidence>